<dbReference type="GO" id="GO:0043495">
    <property type="term" value="F:protein-membrane adaptor activity"/>
    <property type="evidence" value="ECO:0007669"/>
    <property type="project" value="TreeGrafter"/>
</dbReference>
<feature type="compositionally biased region" description="Low complexity" evidence="5">
    <location>
        <begin position="129"/>
        <end position="144"/>
    </location>
</feature>
<keyword evidence="3 6" id="KW-1133">Transmembrane helix</keyword>
<feature type="compositionally biased region" description="Polar residues" evidence="5">
    <location>
        <begin position="47"/>
        <end position="87"/>
    </location>
</feature>
<dbReference type="PROSITE" id="PS51469">
    <property type="entry name" value="SUN"/>
    <property type="match status" value="1"/>
</dbReference>
<feature type="transmembrane region" description="Helical" evidence="6">
    <location>
        <begin position="273"/>
        <end position="295"/>
    </location>
</feature>
<dbReference type="Gene3D" id="2.60.120.260">
    <property type="entry name" value="Galactose-binding domain-like"/>
    <property type="match status" value="1"/>
</dbReference>
<feature type="region of interest" description="Disordered" evidence="5">
    <location>
        <begin position="1"/>
        <end position="181"/>
    </location>
</feature>
<evidence type="ECO:0000256" key="3">
    <source>
        <dbReference type="ARBA" id="ARBA00022989"/>
    </source>
</evidence>
<dbReference type="OrthoDB" id="342281at2759"/>
<keyword evidence="9" id="KW-1185">Reference proteome</keyword>
<gene>
    <name evidence="8" type="ORF">PBRASI_LOCUS3890</name>
</gene>
<feature type="transmembrane region" description="Helical" evidence="6">
    <location>
        <begin position="242"/>
        <end position="267"/>
    </location>
</feature>
<sequence length="687" mass="76258">MRTIRPAARKPPGQIDVSERMDESSHTSTRGGSGNSDGGSNTKTNTQNGRQKFSSAQPQCGNAESSSAYDRSESKLSIGQLQRTISDPTRIVHDNQYNPPTIVSSDSDLSSNGELVNMSSDRSGERSGSESGSTPSGSTSSFDGVPTLSAESSTISTASLNSIGSDGSPSDMFDPPSNTVLNNSIQSEMTNNFHSFLVHSDSQYSTSTNDLQDSILETTQQTEQKVVGSVPMIFNRLVNRTISVFSCLTRNIVWTVGLTCEYVLWIMSLFWKLILQALTSAYAIFNRILLIRFWVYNRQTSIRTRMTVSVLLLFLAVLFYIPTFRAYAWKNANLAVCHLQDRFAIQIRLMALGNDCKGDTDDVSQAIITAVTKQIIIRNEDDLKGNRLRAIIRALVATEVRTHFIDSNDGIHGGDSHGPFYLESSDRQRDMIASIIKEETRAAIKERLQLFSDDVVDRTDYALRSAGAKIIGQLTSRTYIQYPDSWWEKQVAYWSNYGTLQGKPPVTAIMPSIHVGQCWPFSGHKGQLGILLSQPMYPTAVTYDHASKRAALDLSPAPKEFEVWGFVGHRDNCAPNNHHEPYLDIVNFELRNNFADEAYVDPNDPTITNIIGSGTFKLGSSPTQVFLGRFVYDINGGSVQTYELPEKLNRPIIAVLLKVNSNWGNPHYTCIYRIRVHGNAVHGDNLR</sequence>
<comment type="subcellular location">
    <subcellularLocation>
        <location evidence="1">Membrane</location>
    </subcellularLocation>
</comment>
<keyword evidence="4 6" id="KW-0472">Membrane</keyword>
<dbReference type="Proteomes" id="UP000789739">
    <property type="component" value="Unassembled WGS sequence"/>
</dbReference>
<feature type="compositionally biased region" description="Polar residues" evidence="5">
    <location>
        <begin position="95"/>
        <end position="118"/>
    </location>
</feature>
<protein>
    <submittedName>
        <fullName evidence="8">8914_t:CDS:1</fullName>
    </submittedName>
</protein>
<comment type="caution">
    <text evidence="8">The sequence shown here is derived from an EMBL/GenBank/DDBJ whole genome shotgun (WGS) entry which is preliminary data.</text>
</comment>
<evidence type="ECO:0000259" key="7">
    <source>
        <dbReference type="PROSITE" id="PS51469"/>
    </source>
</evidence>
<feature type="transmembrane region" description="Helical" evidence="6">
    <location>
        <begin position="307"/>
        <end position="329"/>
    </location>
</feature>
<feature type="domain" description="SUN" evidence="7">
    <location>
        <begin position="467"/>
        <end position="681"/>
    </location>
</feature>
<evidence type="ECO:0000256" key="4">
    <source>
        <dbReference type="ARBA" id="ARBA00023136"/>
    </source>
</evidence>
<feature type="compositionally biased region" description="Polar residues" evidence="5">
    <location>
        <begin position="149"/>
        <end position="168"/>
    </location>
</feature>
<dbReference type="InterPro" id="IPR012919">
    <property type="entry name" value="SUN_dom"/>
</dbReference>
<dbReference type="AlphaFoldDB" id="A0A9N9FCP4"/>
<dbReference type="InterPro" id="IPR045119">
    <property type="entry name" value="SUN1-5"/>
</dbReference>
<reference evidence="8" key="1">
    <citation type="submission" date="2021-06" db="EMBL/GenBank/DDBJ databases">
        <authorList>
            <person name="Kallberg Y."/>
            <person name="Tangrot J."/>
            <person name="Rosling A."/>
        </authorList>
    </citation>
    <scope>NUCLEOTIDE SEQUENCE</scope>
    <source>
        <strain evidence="8">BR232B</strain>
    </source>
</reference>
<keyword evidence="2 6" id="KW-0812">Transmembrane</keyword>
<organism evidence="8 9">
    <name type="scientific">Paraglomus brasilianum</name>
    <dbReference type="NCBI Taxonomy" id="144538"/>
    <lineage>
        <taxon>Eukaryota</taxon>
        <taxon>Fungi</taxon>
        <taxon>Fungi incertae sedis</taxon>
        <taxon>Mucoromycota</taxon>
        <taxon>Glomeromycotina</taxon>
        <taxon>Glomeromycetes</taxon>
        <taxon>Paraglomerales</taxon>
        <taxon>Paraglomeraceae</taxon>
        <taxon>Paraglomus</taxon>
    </lineage>
</organism>
<dbReference type="PANTHER" id="PTHR12911">
    <property type="entry name" value="SAD1/UNC-84-LIKE PROTEIN-RELATED"/>
    <property type="match status" value="1"/>
</dbReference>
<dbReference type="GO" id="GO:0034993">
    <property type="term" value="C:meiotic nuclear membrane microtubule tethering complex"/>
    <property type="evidence" value="ECO:0007669"/>
    <property type="project" value="TreeGrafter"/>
</dbReference>
<accession>A0A9N9FCP4</accession>
<proteinExistence type="predicted"/>
<evidence type="ECO:0000256" key="2">
    <source>
        <dbReference type="ARBA" id="ARBA00022692"/>
    </source>
</evidence>
<evidence type="ECO:0000313" key="9">
    <source>
        <dbReference type="Proteomes" id="UP000789739"/>
    </source>
</evidence>
<dbReference type="EMBL" id="CAJVPI010000371">
    <property type="protein sequence ID" value="CAG8526382.1"/>
    <property type="molecule type" value="Genomic_DNA"/>
</dbReference>
<evidence type="ECO:0000256" key="5">
    <source>
        <dbReference type="SAM" id="MobiDB-lite"/>
    </source>
</evidence>
<dbReference type="Pfam" id="PF07738">
    <property type="entry name" value="Sad1_UNC"/>
    <property type="match status" value="2"/>
</dbReference>
<dbReference type="PANTHER" id="PTHR12911:SF8">
    <property type="entry name" value="KLAROID PROTEIN-RELATED"/>
    <property type="match status" value="1"/>
</dbReference>
<evidence type="ECO:0000313" key="8">
    <source>
        <dbReference type="EMBL" id="CAG8526382.1"/>
    </source>
</evidence>
<evidence type="ECO:0000256" key="1">
    <source>
        <dbReference type="ARBA" id="ARBA00004370"/>
    </source>
</evidence>
<evidence type="ECO:0000256" key="6">
    <source>
        <dbReference type="SAM" id="Phobius"/>
    </source>
</evidence>
<name>A0A9N9FCP4_9GLOM</name>